<dbReference type="GeneID" id="300100267"/>
<dbReference type="STRING" id="73044.GCA_000725795_00081"/>
<protein>
    <submittedName>
        <fullName evidence="1">Uncharacterized protein</fullName>
    </submittedName>
</protein>
<dbReference type="EMBL" id="CP032229">
    <property type="protein sequence ID" value="QBJ91496.1"/>
    <property type="molecule type" value="Genomic_DNA"/>
</dbReference>
<evidence type="ECO:0000313" key="1">
    <source>
        <dbReference type="EMBL" id="QBJ91496.1"/>
    </source>
</evidence>
<dbReference type="RefSeq" id="WP_031178970.1">
    <property type="nucleotide sequence ID" value="NZ_CP032229.1"/>
</dbReference>
<reference evidence="1 2" key="1">
    <citation type="submission" date="2018-08" db="EMBL/GenBank/DDBJ databases">
        <title>The complete genome sequence of Streptomyces seoulensis, a pioneer strain for nickel superoxide dismutase discovery.</title>
        <authorList>
            <person name="Shin J."/>
            <person name="Lee J.-S."/>
            <person name="Lee E.-J."/>
            <person name="Youn H.-D."/>
        </authorList>
    </citation>
    <scope>NUCLEOTIDE SEQUENCE [LARGE SCALE GENOMIC DNA]</scope>
    <source>
        <strain evidence="1 2">KCTC 9819</strain>
    </source>
</reference>
<dbReference type="Proteomes" id="UP000292547">
    <property type="component" value="Chromosome"/>
</dbReference>
<organism evidence="1 2">
    <name type="scientific">Streptomyces seoulensis</name>
    <dbReference type="NCBI Taxonomy" id="73044"/>
    <lineage>
        <taxon>Bacteria</taxon>
        <taxon>Bacillati</taxon>
        <taxon>Actinomycetota</taxon>
        <taxon>Actinomycetes</taxon>
        <taxon>Kitasatosporales</taxon>
        <taxon>Streptomycetaceae</taxon>
        <taxon>Streptomyces</taxon>
    </lineage>
</organism>
<name>A0A4V0ZZL4_STRSO</name>
<accession>A0A4V0ZZL4</accession>
<proteinExistence type="predicted"/>
<dbReference type="KEGG" id="sseo:D0Z67_15180"/>
<sequence>MPGRTPAPVARPHAPARARLRLADAGPFARGVVAAVVAVAVLVLAGHACPARAAGAVPVPVARHAQP</sequence>
<keyword evidence="2" id="KW-1185">Reference proteome</keyword>
<evidence type="ECO:0000313" key="2">
    <source>
        <dbReference type="Proteomes" id="UP000292547"/>
    </source>
</evidence>
<dbReference type="AlphaFoldDB" id="A0A4V0ZZL4"/>
<gene>
    <name evidence="1" type="ORF">D0Z67_15180</name>
</gene>